<accession>A0A2K0U232</accession>
<organism evidence="1 2">
    <name type="scientific">Trichoderma harzianum</name>
    <name type="common">Hypocrea lixii</name>
    <dbReference type="NCBI Taxonomy" id="5544"/>
    <lineage>
        <taxon>Eukaryota</taxon>
        <taxon>Fungi</taxon>
        <taxon>Dikarya</taxon>
        <taxon>Ascomycota</taxon>
        <taxon>Pezizomycotina</taxon>
        <taxon>Sordariomycetes</taxon>
        <taxon>Hypocreomycetidae</taxon>
        <taxon>Hypocreales</taxon>
        <taxon>Hypocreaceae</taxon>
        <taxon>Trichoderma</taxon>
    </lineage>
</organism>
<evidence type="ECO:0008006" key="3">
    <source>
        <dbReference type="Google" id="ProtNLM"/>
    </source>
</evidence>
<evidence type="ECO:0000313" key="1">
    <source>
        <dbReference type="EMBL" id="PNP51840.1"/>
    </source>
</evidence>
<dbReference type="OrthoDB" id="406838at2759"/>
<dbReference type="AlphaFoldDB" id="A0A2K0U232"/>
<reference evidence="1 2" key="1">
    <citation type="submission" date="2017-02" db="EMBL/GenBank/DDBJ databases">
        <title>Genomes of Trichoderma spp. with biocontrol activity.</title>
        <authorList>
            <person name="Gardiner D."/>
            <person name="Kazan K."/>
            <person name="Vos C."/>
            <person name="Harvey P."/>
        </authorList>
    </citation>
    <scope>NUCLEOTIDE SEQUENCE [LARGE SCALE GENOMIC DNA]</scope>
    <source>
        <strain evidence="1 2">Tr1</strain>
    </source>
</reference>
<gene>
    <name evidence="1" type="ORF">THARTR1_07609</name>
</gene>
<protein>
    <recommendedName>
        <fullName evidence="3">Peptidase metallopeptidase domain-containing protein</fullName>
    </recommendedName>
</protein>
<dbReference type="Proteomes" id="UP000236290">
    <property type="component" value="Unassembled WGS sequence"/>
</dbReference>
<dbReference type="InterPro" id="IPR024079">
    <property type="entry name" value="MetalloPept_cat_dom_sf"/>
</dbReference>
<name>A0A2K0U232_TRIHA</name>
<comment type="caution">
    <text evidence="1">The sequence shown here is derived from an EMBL/GenBank/DDBJ whole genome shotgun (WGS) entry which is preliminary data.</text>
</comment>
<dbReference type="SUPFAM" id="SSF55486">
    <property type="entry name" value="Metalloproteases ('zincins'), catalytic domain"/>
    <property type="match status" value="1"/>
</dbReference>
<evidence type="ECO:0000313" key="2">
    <source>
        <dbReference type="Proteomes" id="UP000236290"/>
    </source>
</evidence>
<dbReference type="Gene3D" id="3.40.390.10">
    <property type="entry name" value="Collagenase (Catalytic Domain)"/>
    <property type="match status" value="1"/>
</dbReference>
<dbReference type="GO" id="GO:0008237">
    <property type="term" value="F:metallopeptidase activity"/>
    <property type="evidence" value="ECO:0007669"/>
    <property type="project" value="InterPro"/>
</dbReference>
<sequence>MAPSAQPTRGGKPSNRNRDKFFEALKNNVTESALKTIPADPEMKNVPPNIAAMLQPEGSALLAVPQSKYSCKTEKKLPIRPSQKSDPFSLWIGYNGDIPRWKKGQVVQFAALAEDYPTLDQATFAAYKLNLAAREWNDLNIGATFQWVTDIEDACFILTYGGNGGDTLAEAFFPNDNDLNALFVYNLSFDEKYLPYQSNIFLHELGHVLGLRHEFAAREGGGVKFGPANQNSVMNYRFPPTIQESDAVSATAFYNLKSPYKGLDIIDWYPDN</sequence>
<proteinExistence type="predicted"/>
<dbReference type="EMBL" id="MTYI01000118">
    <property type="protein sequence ID" value="PNP51840.1"/>
    <property type="molecule type" value="Genomic_DNA"/>
</dbReference>